<keyword evidence="1" id="KW-0472">Membrane</keyword>
<keyword evidence="1" id="KW-1133">Transmembrane helix</keyword>
<organism evidence="2 3">
    <name type="scientific">Arenibacter palladensis</name>
    <dbReference type="NCBI Taxonomy" id="237373"/>
    <lineage>
        <taxon>Bacteria</taxon>
        <taxon>Pseudomonadati</taxon>
        <taxon>Bacteroidota</taxon>
        <taxon>Flavobacteriia</taxon>
        <taxon>Flavobacteriales</taxon>
        <taxon>Flavobacteriaceae</taxon>
        <taxon>Arenibacter</taxon>
    </lineage>
</organism>
<keyword evidence="1" id="KW-0812">Transmembrane</keyword>
<evidence type="ECO:0000256" key="1">
    <source>
        <dbReference type="SAM" id="Phobius"/>
    </source>
</evidence>
<evidence type="ECO:0000313" key="3">
    <source>
        <dbReference type="Proteomes" id="UP000184406"/>
    </source>
</evidence>
<protein>
    <submittedName>
        <fullName evidence="2">Uncharacterized protein</fullName>
    </submittedName>
</protein>
<feature type="transmembrane region" description="Helical" evidence="1">
    <location>
        <begin position="29"/>
        <end position="53"/>
    </location>
</feature>
<proteinExistence type="predicted"/>
<gene>
    <name evidence="2" type="ORF">SAMN03080594_107116</name>
</gene>
<sequence>MYSLLQSGLLIGLNTLYVTKMNPANKLLAIKWVHTLIWIFFVAVIIYILYSGIFNEINIYTWIGIGLIILEGIVLLVFKMFCPLTIMARKYSDSEKDNFDIFLPNWLAKYNKLIFTTLYVIGLILVLIRTLF</sequence>
<dbReference type="Proteomes" id="UP000184406">
    <property type="component" value="Unassembled WGS sequence"/>
</dbReference>
<feature type="transmembrane region" description="Helical" evidence="1">
    <location>
        <begin position="113"/>
        <end position="131"/>
    </location>
</feature>
<evidence type="ECO:0000313" key="2">
    <source>
        <dbReference type="EMBL" id="SHF78087.1"/>
    </source>
</evidence>
<feature type="transmembrane region" description="Helical" evidence="1">
    <location>
        <begin position="59"/>
        <end position="82"/>
    </location>
</feature>
<dbReference type="AlphaFoldDB" id="A0A1M5EFX1"/>
<accession>A0A1M5EFX1</accession>
<dbReference type="EMBL" id="FQUX01000007">
    <property type="protein sequence ID" value="SHF78087.1"/>
    <property type="molecule type" value="Genomic_DNA"/>
</dbReference>
<keyword evidence="3" id="KW-1185">Reference proteome</keyword>
<reference evidence="3" key="1">
    <citation type="submission" date="2016-11" db="EMBL/GenBank/DDBJ databases">
        <authorList>
            <person name="Varghese N."/>
            <person name="Submissions S."/>
        </authorList>
    </citation>
    <scope>NUCLEOTIDE SEQUENCE [LARGE SCALE GENOMIC DNA]</scope>
    <source>
        <strain evidence="3">DSM 17539</strain>
    </source>
</reference>
<name>A0A1M5EFX1_9FLAO</name>